<organism evidence="11 12">
    <name type="scientific">Thermohalobaculum xanthum</name>
    <dbReference type="NCBI Taxonomy" id="2753746"/>
    <lineage>
        <taxon>Bacteria</taxon>
        <taxon>Pseudomonadati</taxon>
        <taxon>Pseudomonadota</taxon>
        <taxon>Alphaproteobacteria</taxon>
        <taxon>Rhodobacterales</taxon>
        <taxon>Paracoccaceae</taxon>
        <taxon>Thermohalobaculum</taxon>
    </lineage>
</organism>
<feature type="transmembrane region" description="Helical" evidence="9">
    <location>
        <begin position="96"/>
        <end position="121"/>
    </location>
</feature>
<accession>A0A8J7M7A0</accession>
<feature type="transmembrane region" description="Helical" evidence="9">
    <location>
        <begin position="258"/>
        <end position="279"/>
    </location>
</feature>
<gene>
    <name evidence="11" type="ORF">H0I76_09980</name>
</gene>
<evidence type="ECO:0000256" key="7">
    <source>
        <dbReference type="ARBA" id="ARBA00022989"/>
    </source>
</evidence>
<evidence type="ECO:0000256" key="5">
    <source>
        <dbReference type="ARBA" id="ARBA00022856"/>
    </source>
</evidence>
<dbReference type="GO" id="GO:0055085">
    <property type="term" value="P:transmembrane transport"/>
    <property type="evidence" value="ECO:0007669"/>
    <property type="project" value="InterPro"/>
</dbReference>
<dbReference type="GO" id="GO:0015833">
    <property type="term" value="P:peptide transport"/>
    <property type="evidence" value="ECO:0007669"/>
    <property type="project" value="UniProtKB-KW"/>
</dbReference>
<comment type="subcellular location">
    <subcellularLocation>
        <location evidence="1 9">Cell membrane</location>
        <topology evidence="1 9">Multi-pass membrane protein</topology>
    </subcellularLocation>
</comment>
<keyword evidence="4 9" id="KW-0812">Transmembrane</keyword>
<feature type="transmembrane region" description="Helical" evidence="9">
    <location>
        <begin position="33"/>
        <end position="54"/>
    </location>
</feature>
<dbReference type="GO" id="GO:0015031">
    <property type="term" value="P:protein transport"/>
    <property type="evidence" value="ECO:0007669"/>
    <property type="project" value="UniProtKB-KW"/>
</dbReference>
<keyword evidence="6" id="KW-0653">Protein transport</keyword>
<dbReference type="InterPro" id="IPR000515">
    <property type="entry name" value="MetI-like"/>
</dbReference>
<comment type="caution">
    <text evidence="11">The sequence shown here is derived from an EMBL/GenBank/DDBJ whole genome shotgun (WGS) entry which is preliminary data.</text>
</comment>
<evidence type="ECO:0000256" key="4">
    <source>
        <dbReference type="ARBA" id="ARBA00022692"/>
    </source>
</evidence>
<reference evidence="11" key="1">
    <citation type="submission" date="2020-12" db="EMBL/GenBank/DDBJ databases">
        <title>Bacterial taxonomy.</title>
        <authorList>
            <person name="Pan X."/>
        </authorList>
    </citation>
    <scope>NUCLEOTIDE SEQUENCE</scope>
    <source>
        <strain evidence="11">M0105</strain>
    </source>
</reference>
<dbReference type="Proteomes" id="UP000655420">
    <property type="component" value="Unassembled WGS sequence"/>
</dbReference>
<feature type="transmembrane region" description="Helical" evidence="9">
    <location>
        <begin position="141"/>
        <end position="165"/>
    </location>
</feature>
<keyword evidence="2 9" id="KW-0813">Transport</keyword>
<evidence type="ECO:0000313" key="11">
    <source>
        <dbReference type="EMBL" id="MBK0399520.1"/>
    </source>
</evidence>
<keyword evidence="3" id="KW-1003">Cell membrane</keyword>
<keyword evidence="12" id="KW-1185">Reference proteome</keyword>
<feature type="domain" description="ABC transmembrane type-1" evidence="10">
    <location>
        <begin position="92"/>
        <end position="280"/>
    </location>
</feature>
<keyword evidence="8 9" id="KW-0472">Membrane</keyword>
<keyword evidence="7 9" id="KW-1133">Transmembrane helix</keyword>
<evidence type="ECO:0000256" key="2">
    <source>
        <dbReference type="ARBA" id="ARBA00022448"/>
    </source>
</evidence>
<dbReference type="Pfam" id="PF00528">
    <property type="entry name" value="BPD_transp_1"/>
    <property type="match status" value="1"/>
</dbReference>
<feature type="transmembrane region" description="Helical" evidence="9">
    <location>
        <begin position="213"/>
        <end position="237"/>
    </location>
</feature>
<dbReference type="GO" id="GO:0005886">
    <property type="term" value="C:plasma membrane"/>
    <property type="evidence" value="ECO:0007669"/>
    <property type="project" value="UniProtKB-SubCell"/>
</dbReference>
<protein>
    <submittedName>
        <fullName evidence="11">ABC transporter permease</fullName>
    </submittedName>
</protein>
<dbReference type="EMBL" id="JAEHHL010000006">
    <property type="protein sequence ID" value="MBK0399520.1"/>
    <property type="molecule type" value="Genomic_DNA"/>
</dbReference>
<evidence type="ECO:0000256" key="9">
    <source>
        <dbReference type="RuleBase" id="RU363032"/>
    </source>
</evidence>
<dbReference type="InterPro" id="IPR025966">
    <property type="entry name" value="OppC_N"/>
</dbReference>
<sequence length="296" mass="31800">MTDLTEQLPEGEAPNLRARALGFWRLFARNRPAVLGLAILIGVIVLAAIAPIIYPDNPFSLAGRPMSPPFGEWIFGTDTLGRDVMAGIAHGARTSLMIGLVATVVAVVFGTLMGALAGYYGGWIDDLLMRITEVFQTIPSFVFAILLVAIMSPSIQSIIIAIAVVSWPALARLVRGEFLSMKNREFVQASVVMGVPDWKIILIQILPNCLSPVIVAGSLLVATAILIESGLSFLGLGDPNVMSWGFQVGAGRTVLRRAWWICTFPGVAILLTVLAINLVGEGLNDALNPRLRERKG</sequence>
<dbReference type="PANTHER" id="PTHR43386:SF1">
    <property type="entry name" value="D,D-DIPEPTIDE TRANSPORT SYSTEM PERMEASE PROTEIN DDPC-RELATED"/>
    <property type="match status" value="1"/>
</dbReference>
<comment type="similarity">
    <text evidence="9">Belongs to the binding-protein-dependent transport system permease family.</text>
</comment>
<evidence type="ECO:0000259" key="10">
    <source>
        <dbReference type="PROSITE" id="PS50928"/>
    </source>
</evidence>
<name>A0A8J7M7A0_9RHOB</name>
<dbReference type="PROSITE" id="PS50928">
    <property type="entry name" value="ABC_TM1"/>
    <property type="match status" value="1"/>
</dbReference>
<dbReference type="InterPro" id="IPR050366">
    <property type="entry name" value="BP-dependent_transpt_permease"/>
</dbReference>
<proteinExistence type="inferred from homology"/>
<dbReference type="AlphaFoldDB" id="A0A8J7M7A0"/>
<dbReference type="Pfam" id="PF12911">
    <property type="entry name" value="OppC_N"/>
    <property type="match status" value="1"/>
</dbReference>
<evidence type="ECO:0000256" key="8">
    <source>
        <dbReference type="ARBA" id="ARBA00023136"/>
    </source>
</evidence>
<dbReference type="PANTHER" id="PTHR43386">
    <property type="entry name" value="OLIGOPEPTIDE TRANSPORT SYSTEM PERMEASE PROTEIN APPC"/>
    <property type="match status" value="1"/>
</dbReference>
<keyword evidence="5" id="KW-0571">Peptide transport</keyword>
<evidence type="ECO:0000313" key="12">
    <source>
        <dbReference type="Proteomes" id="UP000655420"/>
    </source>
</evidence>
<dbReference type="InterPro" id="IPR035906">
    <property type="entry name" value="MetI-like_sf"/>
</dbReference>
<evidence type="ECO:0000256" key="1">
    <source>
        <dbReference type="ARBA" id="ARBA00004651"/>
    </source>
</evidence>
<dbReference type="SUPFAM" id="SSF161098">
    <property type="entry name" value="MetI-like"/>
    <property type="match status" value="1"/>
</dbReference>
<dbReference type="CDD" id="cd06261">
    <property type="entry name" value="TM_PBP2"/>
    <property type="match status" value="1"/>
</dbReference>
<evidence type="ECO:0000256" key="3">
    <source>
        <dbReference type="ARBA" id="ARBA00022475"/>
    </source>
</evidence>
<evidence type="ECO:0000256" key="6">
    <source>
        <dbReference type="ARBA" id="ARBA00022927"/>
    </source>
</evidence>
<dbReference type="Gene3D" id="1.10.3720.10">
    <property type="entry name" value="MetI-like"/>
    <property type="match status" value="1"/>
</dbReference>
<dbReference type="RefSeq" id="WP_200609730.1">
    <property type="nucleotide sequence ID" value="NZ_JAEHHL010000006.1"/>
</dbReference>